<reference evidence="3" key="1">
    <citation type="submission" date="2016-10" db="EMBL/GenBank/DDBJ databases">
        <authorList>
            <person name="Varghese N."/>
            <person name="Submissions S."/>
        </authorList>
    </citation>
    <scope>NUCLEOTIDE SEQUENCE [LARGE SCALE GENOMIC DNA]</scope>
    <source>
        <strain evidence="3">S9</strain>
    </source>
</reference>
<dbReference type="Proteomes" id="UP000198571">
    <property type="component" value="Unassembled WGS sequence"/>
</dbReference>
<protein>
    <submittedName>
        <fullName evidence="2">Uncharacterized protein</fullName>
    </submittedName>
</protein>
<keyword evidence="1" id="KW-0472">Membrane</keyword>
<organism evidence="2 3">
    <name type="scientific">Salipaludibacillus aurantiacus</name>
    <dbReference type="NCBI Taxonomy" id="1601833"/>
    <lineage>
        <taxon>Bacteria</taxon>
        <taxon>Bacillati</taxon>
        <taxon>Bacillota</taxon>
        <taxon>Bacilli</taxon>
        <taxon>Bacillales</taxon>
        <taxon>Bacillaceae</taxon>
    </lineage>
</organism>
<keyword evidence="1" id="KW-1133">Transmembrane helix</keyword>
<accession>A0A1H9UQI6</accession>
<evidence type="ECO:0000313" key="3">
    <source>
        <dbReference type="Proteomes" id="UP000198571"/>
    </source>
</evidence>
<dbReference type="STRING" id="1601833.SAMN05518684_10882"/>
<evidence type="ECO:0000256" key="1">
    <source>
        <dbReference type="SAM" id="Phobius"/>
    </source>
</evidence>
<keyword evidence="3" id="KW-1185">Reference proteome</keyword>
<name>A0A1H9UQI6_9BACI</name>
<sequence>MEGTRTFTALRQVYLPESCFGEERYIRVGEETASPFSDVISYLSTAATPVLLGILSFGRTTTLAFFLKAISVKSPRMSPY</sequence>
<dbReference type="EMBL" id="FOGT01000008">
    <property type="protein sequence ID" value="SES11283.1"/>
    <property type="molecule type" value="Genomic_DNA"/>
</dbReference>
<keyword evidence="1" id="KW-0812">Transmembrane</keyword>
<gene>
    <name evidence="2" type="ORF">SAMN05518684_10882</name>
</gene>
<evidence type="ECO:0000313" key="2">
    <source>
        <dbReference type="EMBL" id="SES11283.1"/>
    </source>
</evidence>
<proteinExistence type="predicted"/>
<dbReference type="AlphaFoldDB" id="A0A1H9UQI6"/>
<feature type="transmembrane region" description="Helical" evidence="1">
    <location>
        <begin position="46"/>
        <end position="67"/>
    </location>
</feature>